<dbReference type="KEGG" id="xak:KIMC2_04340"/>
<dbReference type="AlphaFoldDB" id="A0AAU9DGL6"/>
<evidence type="ECO:0000313" key="2">
    <source>
        <dbReference type="EMBL" id="BDR55872.1"/>
    </source>
</evidence>
<accession>A0AAU9DGL6</accession>
<reference evidence="2 3" key="1">
    <citation type="journal article" date="2023" name="Microbiol. Spectr.">
        <title>Symbiosis of Carpenter Bees with Uncharacterized Lactic Acid Bacteria Showing NAD Auxotrophy.</title>
        <authorList>
            <person name="Kawasaki S."/>
            <person name="Ozawa K."/>
            <person name="Mori T."/>
            <person name="Yamamoto A."/>
            <person name="Ito M."/>
            <person name="Ohkuma M."/>
            <person name="Sakamoto M."/>
            <person name="Matsutani M."/>
        </authorList>
    </citation>
    <scope>NUCLEOTIDE SEQUENCE [LARGE SCALE GENOMIC DNA]</scope>
    <source>
        <strain evidence="2 3">KimC2</strain>
    </source>
</reference>
<proteinExistence type="inferred from homology"/>
<sequence length="230" mass="26728">MEIDRIDKDNIRVFLVHKDLEERGVTILDLLGNQMQVEKFFYSILEEVDTDHSFSGPQSITFQVMPNEDGLELLISKSPQEYEKNVNRSNGSVINPANLFNMDSNQQKYYPNSKTHQNSAEFKDPVNERYLEALKPDSLSYVAKFDSIDDLINLGHFLTIKVKTQLFVLNDDYYAVFTLYKKDSTQDKFSKLVTNVNEYGYRAKISPELLAEHGKLLIKNNIFRTLDKYF</sequence>
<protein>
    <submittedName>
        <fullName evidence="2">Adapter protein MecA</fullName>
    </submittedName>
</protein>
<dbReference type="Pfam" id="PF05389">
    <property type="entry name" value="MecA"/>
    <property type="match status" value="1"/>
</dbReference>
<keyword evidence="3" id="KW-1185">Reference proteome</keyword>
<name>A0AAU9DGL6_9LACO</name>
<gene>
    <name evidence="2" type="primary">mecA</name>
    <name evidence="2" type="ORF">KIMC2_04340</name>
</gene>
<dbReference type="EMBL" id="AP026801">
    <property type="protein sequence ID" value="BDR55872.1"/>
    <property type="molecule type" value="Genomic_DNA"/>
</dbReference>
<dbReference type="Proteomes" id="UP001321804">
    <property type="component" value="Chromosome"/>
</dbReference>
<dbReference type="PANTHER" id="PTHR39161:SF1">
    <property type="entry name" value="ADAPTER PROTEIN MECA 1"/>
    <property type="match status" value="1"/>
</dbReference>
<comment type="similarity">
    <text evidence="1">Belongs to the MecA family.</text>
</comment>
<dbReference type="PIRSF" id="PIRSF029008">
    <property type="entry name" value="MecA"/>
    <property type="match status" value="1"/>
</dbReference>
<dbReference type="RefSeq" id="WP_317697558.1">
    <property type="nucleotide sequence ID" value="NZ_AP026801.1"/>
</dbReference>
<evidence type="ECO:0000313" key="3">
    <source>
        <dbReference type="Proteomes" id="UP001321804"/>
    </source>
</evidence>
<evidence type="ECO:0000256" key="1">
    <source>
        <dbReference type="ARBA" id="ARBA00005397"/>
    </source>
</evidence>
<dbReference type="InterPro" id="IPR038471">
    <property type="entry name" value="MecA_C_sf"/>
</dbReference>
<organism evidence="2 3">
    <name type="scientific">Xylocopilactobacillus apis</name>
    <dbReference type="NCBI Taxonomy" id="2932183"/>
    <lineage>
        <taxon>Bacteria</taxon>
        <taxon>Bacillati</taxon>
        <taxon>Bacillota</taxon>
        <taxon>Bacilli</taxon>
        <taxon>Lactobacillales</taxon>
        <taxon>Lactobacillaceae</taxon>
        <taxon>Xylocopilactobacillus</taxon>
    </lineage>
</organism>
<dbReference type="InterPro" id="IPR008681">
    <property type="entry name" value="Neg-reg_MecA"/>
</dbReference>
<dbReference type="Gene3D" id="3.30.70.1950">
    <property type="match status" value="1"/>
</dbReference>
<dbReference type="PANTHER" id="PTHR39161">
    <property type="entry name" value="ADAPTER PROTEIN MECA"/>
    <property type="match status" value="1"/>
</dbReference>